<name>A0A073J944_9RHOB</name>
<accession>A0A073J944</accession>
<evidence type="ECO:0000313" key="2">
    <source>
        <dbReference type="Proteomes" id="UP000027746"/>
    </source>
</evidence>
<dbReference type="AlphaFoldDB" id="A0A073J944"/>
<reference evidence="1 2" key="1">
    <citation type="submission" date="2014-01" db="EMBL/GenBank/DDBJ databases">
        <title>Sulfitobacter sp. H3 (MCCC 1A00686) Genome Sequencing.</title>
        <authorList>
            <person name="Lai Q."/>
            <person name="Hong Z."/>
        </authorList>
    </citation>
    <scope>NUCLEOTIDE SEQUENCE [LARGE SCALE GENOMIC DNA]</scope>
    <source>
        <strain evidence="1 2">H3</strain>
    </source>
</reference>
<protein>
    <submittedName>
        <fullName evidence="1">Uncharacterized protein</fullName>
    </submittedName>
</protein>
<keyword evidence="2" id="KW-1185">Reference proteome</keyword>
<proteinExistence type="predicted"/>
<gene>
    <name evidence="1" type="ORF">SUH3_07630</name>
</gene>
<evidence type="ECO:0000313" key="1">
    <source>
        <dbReference type="EMBL" id="KEJ94242.1"/>
    </source>
</evidence>
<dbReference type="EMBL" id="JAMD01000016">
    <property type="protein sequence ID" value="KEJ94242.1"/>
    <property type="molecule type" value="Genomic_DNA"/>
</dbReference>
<dbReference type="Proteomes" id="UP000027746">
    <property type="component" value="Unassembled WGS sequence"/>
</dbReference>
<organism evidence="1 2">
    <name type="scientific">Pseudosulfitobacter pseudonitzschiae</name>
    <dbReference type="NCBI Taxonomy" id="1402135"/>
    <lineage>
        <taxon>Bacteria</taxon>
        <taxon>Pseudomonadati</taxon>
        <taxon>Pseudomonadota</taxon>
        <taxon>Alphaproteobacteria</taxon>
        <taxon>Rhodobacterales</taxon>
        <taxon>Roseobacteraceae</taxon>
        <taxon>Pseudosulfitobacter</taxon>
    </lineage>
</organism>
<sequence>MHTKAIDLQPDCFSVGNYTALCQQAFDVGRDHSEAIIGPGSIRDVFARETQAFQACDILEIFMMLG</sequence>
<comment type="caution">
    <text evidence="1">The sequence shown here is derived from an EMBL/GenBank/DDBJ whole genome shotgun (WGS) entry which is preliminary data.</text>
</comment>